<dbReference type="AlphaFoldDB" id="A0A4D6L0C1"/>
<proteinExistence type="predicted"/>
<accession>A0A4D6L0C1</accession>
<dbReference type="EMBL" id="CP039346">
    <property type="protein sequence ID" value="QCD80564.1"/>
    <property type="molecule type" value="Genomic_DNA"/>
</dbReference>
<dbReference type="Proteomes" id="UP000501690">
    <property type="component" value="Linkage Group LG2"/>
</dbReference>
<name>A0A4D6L0C1_VIGUN</name>
<keyword evidence="1" id="KW-0472">Membrane</keyword>
<evidence type="ECO:0000313" key="3">
    <source>
        <dbReference type="Proteomes" id="UP000501690"/>
    </source>
</evidence>
<evidence type="ECO:0000313" key="2">
    <source>
        <dbReference type="EMBL" id="QCD80564.1"/>
    </source>
</evidence>
<keyword evidence="3" id="KW-1185">Reference proteome</keyword>
<reference evidence="2 3" key="1">
    <citation type="submission" date="2019-04" db="EMBL/GenBank/DDBJ databases">
        <title>An improved genome assembly and genetic linkage map for asparagus bean, Vigna unguiculata ssp. sesquipedialis.</title>
        <authorList>
            <person name="Xia Q."/>
            <person name="Zhang R."/>
            <person name="Dong Y."/>
        </authorList>
    </citation>
    <scope>NUCLEOTIDE SEQUENCE [LARGE SCALE GENOMIC DNA]</scope>
    <source>
        <tissue evidence="2">Leaf</tissue>
    </source>
</reference>
<gene>
    <name evidence="2" type="ORF">DEO72_LG2g886</name>
</gene>
<evidence type="ECO:0000256" key="1">
    <source>
        <dbReference type="SAM" id="Phobius"/>
    </source>
</evidence>
<protein>
    <submittedName>
        <fullName evidence="2">Uncharacterized protein</fullName>
    </submittedName>
</protein>
<keyword evidence="1" id="KW-1133">Transmembrane helix</keyword>
<organism evidence="2 3">
    <name type="scientific">Vigna unguiculata</name>
    <name type="common">Cowpea</name>
    <dbReference type="NCBI Taxonomy" id="3917"/>
    <lineage>
        <taxon>Eukaryota</taxon>
        <taxon>Viridiplantae</taxon>
        <taxon>Streptophyta</taxon>
        <taxon>Embryophyta</taxon>
        <taxon>Tracheophyta</taxon>
        <taxon>Spermatophyta</taxon>
        <taxon>Magnoliopsida</taxon>
        <taxon>eudicotyledons</taxon>
        <taxon>Gunneridae</taxon>
        <taxon>Pentapetalae</taxon>
        <taxon>rosids</taxon>
        <taxon>fabids</taxon>
        <taxon>Fabales</taxon>
        <taxon>Fabaceae</taxon>
        <taxon>Papilionoideae</taxon>
        <taxon>50 kb inversion clade</taxon>
        <taxon>NPAAA clade</taxon>
        <taxon>indigoferoid/millettioid clade</taxon>
        <taxon>Phaseoleae</taxon>
        <taxon>Vigna</taxon>
    </lineage>
</organism>
<feature type="transmembrane region" description="Helical" evidence="1">
    <location>
        <begin position="41"/>
        <end position="61"/>
    </location>
</feature>
<keyword evidence="1" id="KW-0812">Transmembrane</keyword>
<sequence>MCADKKRVELSDLGSSAYWGFPSFICCADALMQGLNHMGRLLFILSAWILGIVVSHTKYWAELCWCGTLVGAGVTLQCFLFNGCHDVADFCKLPQAICEGRHAIVAP</sequence>